<feature type="region of interest" description="Disordered" evidence="1">
    <location>
        <begin position="1"/>
        <end position="30"/>
    </location>
</feature>
<protein>
    <recommendedName>
        <fullName evidence="5">DUF4244 domain-containing protein</fullName>
    </recommendedName>
</protein>
<dbReference type="Proteomes" id="UP000003822">
    <property type="component" value="Unassembled WGS sequence"/>
</dbReference>
<feature type="transmembrane region" description="Helical" evidence="2">
    <location>
        <begin position="67"/>
        <end position="85"/>
    </location>
</feature>
<proteinExistence type="predicted"/>
<keyword evidence="2" id="KW-0472">Membrane</keyword>
<keyword evidence="2" id="KW-0812">Transmembrane</keyword>
<gene>
    <name evidence="3" type="ORF">HMPREF0045_01230</name>
</gene>
<sequence length="105" mass="10680">MEQAHEQPPASLAPGSDSLKGTKEANEVKEVKEAVEAKCAKSEGKPEGGAQGDKRLDLEAGMATAEYAIGTVAAAAFAGLLLAIIRSGGLRPMIESLLSSALSVS</sequence>
<dbReference type="InterPro" id="IPR025338">
    <property type="entry name" value="DUF4244"/>
</dbReference>
<keyword evidence="2" id="KW-1133">Transmembrane helix</keyword>
<evidence type="ECO:0000313" key="4">
    <source>
        <dbReference type="Proteomes" id="UP000003822"/>
    </source>
</evidence>
<evidence type="ECO:0008006" key="5">
    <source>
        <dbReference type="Google" id="ProtNLM"/>
    </source>
</evidence>
<dbReference type="HOGENOM" id="CLU_2257658_0_0_11"/>
<comment type="caution">
    <text evidence="3">The sequence shown here is derived from an EMBL/GenBank/DDBJ whole genome shotgun (WGS) entry which is preliminary data.</text>
</comment>
<dbReference type="EMBL" id="ACRN01000008">
    <property type="protein sequence ID" value="EHM88119.1"/>
    <property type="molecule type" value="Genomic_DNA"/>
</dbReference>
<name>G9PFU4_9ACTO</name>
<dbReference type="PATRIC" id="fig|435830.3.peg.1187"/>
<dbReference type="RefSeq" id="WP_005986581.1">
    <property type="nucleotide sequence ID" value="NZ_JH470338.1"/>
</dbReference>
<evidence type="ECO:0000256" key="2">
    <source>
        <dbReference type="SAM" id="Phobius"/>
    </source>
</evidence>
<evidence type="ECO:0000313" key="3">
    <source>
        <dbReference type="EMBL" id="EHM88119.1"/>
    </source>
</evidence>
<keyword evidence="4" id="KW-1185">Reference proteome</keyword>
<accession>G9PFU4</accession>
<organism evidence="3 4">
    <name type="scientific">Actinomyces graevenitzii C83</name>
    <dbReference type="NCBI Taxonomy" id="435830"/>
    <lineage>
        <taxon>Bacteria</taxon>
        <taxon>Bacillati</taxon>
        <taxon>Actinomycetota</taxon>
        <taxon>Actinomycetes</taxon>
        <taxon>Actinomycetales</taxon>
        <taxon>Actinomycetaceae</taxon>
        <taxon>Actinomyces</taxon>
    </lineage>
</organism>
<reference evidence="3 4" key="1">
    <citation type="submission" date="2011-10" db="EMBL/GenBank/DDBJ databases">
        <title>The Genome Sequence of Actinomyces graevenitzii C83.</title>
        <authorList>
            <consortium name="The Broad Institute Genome Sequencing Platform"/>
            <consortium name="The Broad Institute Genome Sequencing Center for Infectious Disease"/>
            <person name="Earl A."/>
            <person name="Ward D."/>
            <person name="Feldgarden M."/>
            <person name="Gevers D."/>
            <person name="Sibley C.D."/>
            <person name="Field T.R."/>
            <person name="Grinwis M."/>
            <person name="Eshaghurshan C.S."/>
            <person name="Surette M.G."/>
            <person name="Young S.K."/>
            <person name="Zeng Q."/>
            <person name="Gargeya S."/>
            <person name="Fitzgerald M."/>
            <person name="Haas B."/>
            <person name="Abouelleil A."/>
            <person name="Alvarado L."/>
            <person name="Arachchi H.M."/>
            <person name="Berlin A."/>
            <person name="Brown A."/>
            <person name="Chapman S.B."/>
            <person name="Chen Z."/>
            <person name="Dunbar C."/>
            <person name="Freedman E."/>
            <person name="Gearin G."/>
            <person name="Goldberg J."/>
            <person name="Griggs A."/>
            <person name="Gujja S."/>
            <person name="Heiman D."/>
            <person name="Howarth C."/>
            <person name="Larson L."/>
            <person name="Lui A."/>
            <person name="MacDonald P.J.P."/>
            <person name="Montmayeur A."/>
            <person name="Murphy C."/>
            <person name="Neiman D."/>
            <person name="Pearson M."/>
            <person name="Priest M."/>
            <person name="Roberts A."/>
            <person name="Saif S."/>
            <person name="Shea T."/>
            <person name="Shenoy N."/>
            <person name="Sisk P."/>
            <person name="Stolte C."/>
            <person name="Sykes S."/>
            <person name="Wortman J."/>
            <person name="Nusbaum C."/>
            <person name="Birren B."/>
        </authorList>
    </citation>
    <scope>NUCLEOTIDE SEQUENCE [LARGE SCALE GENOMIC DNA]</scope>
    <source>
        <strain evidence="3 4">C83</strain>
    </source>
</reference>
<dbReference type="Pfam" id="PF14029">
    <property type="entry name" value="DUF4244"/>
    <property type="match status" value="1"/>
</dbReference>
<evidence type="ECO:0000256" key="1">
    <source>
        <dbReference type="SAM" id="MobiDB-lite"/>
    </source>
</evidence>
<feature type="compositionally biased region" description="Basic and acidic residues" evidence="1">
    <location>
        <begin position="20"/>
        <end position="30"/>
    </location>
</feature>
<dbReference type="AlphaFoldDB" id="G9PFU4"/>
<dbReference type="STRING" id="435830.HMPREF0045_01230"/>